<protein>
    <recommendedName>
        <fullName evidence="3">C-type lectin domain-containing protein</fullName>
    </recommendedName>
</protein>
<sequence length="245" mass="28256">MSFVGVSFLLLVSVVAATNRTLENSCPSGVLGMADPFYLQVYDGSCYHFVKNKMRTFGDASADCRKYGGTLALPKTQSLNDYLTVQSSKQYKMLNPIWIGLHDLFKEKEFVWQDNSKMEWSNFAKGNGPDNNIFRRGLEDCVAIDPTDDGLWHDYQCNTGFIASVTFSKPKKMYICQYTLDFVDNSLDFSVKKEDQGDKEQQDKDQQDKDQKYKDQQDKDQQDKDQQDKDQQDKDQQDKDQKDKD</sequence>
<dbReference type="InterPro" id="IPR016186">
    <property type="entry name" value="C-type_lectin-like/link_sf"/>
</dbReference>
<comment type="caution">
    <text evidence="4">The sequence shown here is derived from an EMBL/GenBank/DDBJ whole genome shotgun (WGS) entry which is preliminary data.</text>
</comment>
<name>A0AAE1AN81_9GAST</name>
<dbReference type="InterPro" id="IPR050801">
    <property type="entry name" value="Ca-Dep_Lectins_ImmuneDev"/>
</dbReference>
<keyword evidence="2" id="KW-0732">Signal</keyword>
<dbReference type="Gene3D" id="3.10.100.10">
    <property type="entry name" value="Mannose-Binding Protein A, subunit A"/>
    <property type="match status" value="1"/>
</dbReference>
<dbReference type="SMART" id="SM00034">
    <property type="entry name" value="CLECT"/>
    <property type="match status" value="1"/>
</dbReference>
<dbReference type="AlphaFoldDB" id="A0AAE1AN81"/>
<keyword evidence="5" id="KW-1185">Reference proteome</keyword>
<reference evidence="4" key="1">
    <citation type="journal article" date="2023" name="G3 (Bethesda)">
        <title>A reference genome for the long-term kleptoplast-retaining sea slug Elysia crispata morphotype clarki.</title>
        <authorList>
            <person name="Eastman K.E."/>
            <person name="Pendleton A.L."/>
            <person name="Shaikh M.A."/>
            <person name="Suttiyut T."/>
            <person name="Ogas R."/>
            <person name="Tomko P."/>
            <person name="Gavelis G."/>
            <person name="Widhalm J.R."/>
            <person name="Wisecaver J.H."/>
        </authorList>
    </citation>
    <scope>NUCLEOTIDE SEQUENCE</scope>
    <source>
        <strain evidence="4">ECLA1</strain>
    </source>
</reference>
<dbReference type="Proteomes" id="UP001283361">
    <property type="component" value="Unassembled WGS sequence"/>
</dbReference>
<feature type="chain" id="PRO_5041965003" description="C-type lectin domain-containing protein" evidence="2">
    <location>
        <begin position="18"/>
        <end position="245"/>
    </location>
</feature>
<feature type="region of interest" description="Disordered" evidence="1">
    <location>
        <begin position="193"/>
        <end position="245"/>
    </location>
</feature>
<accession>A0AAE1AN81</accession>
<dbReference type="PANTHER" id="PTHR22801:SF63">
    <property type="entry name" value="C-TYPE LECTIN DOMAIN-CONTAINING PROTEIN"/>
    <property type="match status" value="1"/>
</dbReference>
<feature type="domain" description="C-type lectin" evidence="3">
    <location>
        <begin position="42"/>
        <end position="158"/>
    </location>
</feature>
<dbReference type="EMBL" id="JAWDGP010001550">
    <property type="protein sequence ID" value="KAK3790286.1"/>
    <property type="molecule type" value="Genomic_DNA"/>
</dbReference>
<dbReference type="PROSITE" id="PS50041">
    <property type="entry name" value="C_TYPE_LECTIN_2"/>
    <property type="match status" value="1"/>
</dbReference>
<dbReference type="InterPro" id="IPR001304">
    <property type="entry name" value="C-type_lectin-like"/>
</dbReference>
<dbReference type="PANTHER" id="PTHR22801">
    <property type="entry name" value="LITHOSTATHINE"/>
    <property type="match status" value="1"/>
</dbReference>
<dbReference type="SUPFAM" id="SSF56436">
    <property type="entry name" value="C-type lectin-like"/>
    <property type="match status" value="1"/>
</dbReference>
<dbReference type="Pfam" id="PF00059">
    <property type="entry name" value="Lectin_C"/>
    <property type="match status" value="1"/>
</dbReference>
<evidence type="ECO:0000313" key="4">
    <source>
        <dbReference type="EMBL" id="KAK3790286.1"/>
    </source>
</evidence>
<evidence type="ECO:0000256" key="2">
    <source>
        <dbReference type="SAM" id="SignalP"/>
    </source>
</evidence>
<dbReference type="CDD" id="cd00037">
    <property type="entry name" value="CLECT"/>
    <property type="match status" value="1"/>
</dbReference>
<gene>
    <name evidence="4" type="ORF">RRG08_034847</name>
</gene>
<feature type="signal peptide" evidence="2">
    <location>
        <begin position="1"/>
        <end position="17"/>
    </location>
</feature>
<organism evidence="4 5">
    <name type="scientific">Elysia crispata</name>
    <name type="common">lettuce slug</name>
    <dbReference type="NCBI Taxonomy" id="231223"/>
    <lineage>
        <taxon>Eukaryota</taxon>
        <taxon>Metazoa</taxon>
        <taxon>Spiralia</taxon>
        <taxon>Lophotrochozoa</taxon>
        <taxon>Mollusca</taxon>
        <taxon>Gastropoda</taxon>
        <taxon>Heterobranchia</taxon>
        <taxon>Euthyneura</taxon>
        <taxon>Panpulmonata</taxon>
        <taxon>Sacoglossa</taxon>
        <taxon>Placobranchoidea</taxon>
        <taxon>Plakobranchidae</taxon>
        <taxon>Elysia</taxon>
    </lineage>
</organism>
<dbReference type="InterPro" id="IPR016187">
    <property type="entry name" value="CTDL_fold"/>
</dbReference>
<evidence type="ECO:0000256" key="1">
    <source>
        <dbReference type="SAM" id="MobiDB-lite"/>
    </source>
</evidence>
<evidence type="ECO:0000313" key="5">
    <source>
        <dbReference type="Proteomes" id="UP001283361"/>
    </source>
</evidence>
<proteinExistence type="predicted"/>
<evidence type="ECO:0000259" key="3">
    <source>
        <dbReference type="PROSITE" id="PS50041"/>
    </source>
</evidence>